<evidence type="ECO:0000313" key="2">
    <source>
        <dbReference type="Proteomes" id="UP000663866"/>
    </source>
</evidence>
<protein>
    <submittedName>
        <fullName evidence="1">Uncharacterized protein</fullName>
    </submittedName>
</protein>
<dbReference type="AlphaFoldDB" id="A0A821EZT7"/>
<feature type="non-terminal residue" evidence="1">
    <location>
        <position position="38"/>
    </location>
</feature>
<reference evidence="1" key="1">
    <citation type="submission" date="2021-02" db="EMBL/GenBank/DDBJ databases">
        <authorList>
            <person name="Nowell W R."/>
        </authorList>
    </citation>
    <scope>NUCLEOTIDE SEQUENCE</scope>
</reference>
<organism evidence="1 2">
    <name type="scientific">Rotaria magnacalcarata</name>
    <dbReference type="NCBI Taxonomy" id="392030"/>
    <lineage>
        <taxon>Eukaryota</taxon>
        <taxon>Metazoa</taxon>
        <taxon>Spiralia</taxon>
        <taxon>Gnathifera</taxon>
        <taxon>Rotifera</taxon>
        <taxon>Eurotatoria</taxon>
        <taxon>Bdelloidea</taxon>
        <taxon>Philodinida</taxon>
        <taxon>Philodinidae</taxon>
        <taxon>Rotaria</taxon>
    </lineage>
</organism>
<comment type="caution">
    <text evidence="1">The sequence shown here is derived from an EMBL/GenBank/DDBJ whole genome shotgun (WGS) entry which is preliminary data.</text>
</comment>
<name>A0A821EZT7_9BILA</name>
<proteinExistence type="predicted"/>
<evidence type="ECO:0000313" key="1">
    <source>
        <dbReference type="EMBL" id="CAF4640914.1"/>
    </source>
</evidence>
<sequence>MLAIHHGHEDQGRMKTFSDAFHEFSSNSVFHDLEEQSK</sequence>
<keyword evidence="2" id="KW-1185">Reference proteome</keyword>
<accession>A0A821EZT7</accession>
<dbReference type="EMBL" id="CAJOBG010083718">
    <property type="protein sequence ID" value="CAF4640914.1"/>
    <property type="molecule type" value="Genomic_DNA"/>
</dbReference>
<gene>
    <name evidence="1" type="ORF">OVN521_LOCUS46524</name>
</gene>
<dbReference type="Proteomes" id="UP000663866">
    <property type="component" value="Unassembled WGS sequence"/>
</dbReference>